<accession>A0A8J2SS15</accession>
<proteinExistence type="predicted"/>
<reference evidence="2" key="1">
    <citation type="submission" date="2021-11" db="EMBL/GenBank/DDBJ databases">
        <authorList>
            <consortium name="Genoscope - CEA"/>
            <person name="William W."/>
        </authorList>
    </citation>
    <scope>NUCLEOTIDE SEQUENCE</scope>
</reference>
<evidence type="ECO:0000313" key="2">
    <source>
        <dbReference type="EMBL" id="CAH0372567.1"/>
    </source>
</evidence>
<feature type="signal peptide" evidence="1">
    <location>
        <begin position="1"/>
        <end position="19"/>
    </location>
</feature>
<feature type="non-terminal residue" evidence="2">
    <location>
        <position position="102"/>
    </location>
</feature>
<feature type="chain" id="PRO_5035257711" description="Secreted protein" evidence="1">
    <location>
        <begin position="20"/>
        <end position="102"/>
    </location>
</feature>
<gene>
    <name evidence="2" type="ORF">PECAL_3P25740</name>
</gene>
<dbReference type="EMBL" id="CAKKNE010000003">
    <property type="protein sequence ID" value="CAH0372567.1"/>
    <property type="molecule type" value="Genomic_DNA"/>
</dbReference>
<evidence type="ECO:0008006" key="4">
    <source>
        <dbReference type="Google" id="ProtNLM"/>
    </source>
</evidence>
<protein>
    <recommendedName>
        <fullName evidence="4">Secreted protein</fullName>
    </recommendedName>
</protein>
<organism evidence="2 3">
    <name type="scientific">Pelagomonas calceolata</name>
    <dbReference type="NCBI Taxonomy" id="35677"/>
    <lineage>
        <taxon>Eukaryota</taxon>
        <taxon>Sar</taxon>
        <taxon>Stramenopiles</taxon>
        <taxon>Ochrophyta</taxon>
        <taxon>Pelagophyceae</taxon>
        <taxon>Pelagomonadales</taxon>
        <taxon>Pelagomonadaceae</taxon>
        <taxon>Pelagomonas</taxon>
    </lineage>
</organism>
<dbReference type="Proteomes" id="UP000789595">
    <property type="component" value="Unassembled WGS sequence"/>
</dbReference>
<name>A0A8J2SS15_9STRA</name>
<keyword evidence="1" id="KW-0732">Signal</keyword>
<dbReference type="AlphaFoldDB" id="A0A8J2SS15"/>
<comment type="caution">
    <text evidence="2">The sequence shown here is derived from an EMBL/GenBank/DDBJ whole genome shotgun (WGS) entry which is preliminary data.</text>
</comment>
<sequence length="102" mass="11333">MSRDCLLLVLDLRWVPVQCACWYCDAGAASLLSMIHISRLSSKSHTQWVIGRPVCSRSAVCVFCWSWIYFQMHLGRAALGLRSPPPRTTSIGGFALASESNM</sequence>
<evidence type="ECO:0000256" key="1">
    <source>
        <dbReference type="SAM" id="SignalP"/>
    </source>
</evidence>
<evidence type="ECO:0000313" key="3">
    <source>
        <dbReference type="Proteomes" id="UP000789595"/>
    </source>
</evidence>
<keyword evidence="3" id="KW-1185">Reference proteome</keyword>